<evidence type="ECO:0000313" key="4">
    <source>
        <dbReference type="Proteomes" id="UP000215896"/>
    </source>
</evidence>
<dbReference type="PANTHER" id="PTHR43767">
    <property type="entry name" value="LONG-CHAIN-FATTY-ACID--COA LIGASE"/>
    <property type="match status" value="1"/>
</dbReference>
<dbReference type="PANTHER" id="PTHR43767:SF1">
    <property type="entry name" value="NONRIBOSOMAL PEPTIDE SYNTHASE PES1 (EUROFUNG)-RELATED"/>
    <property type="match status" value="1"/>
</dbReference>
<sequence>MLLRPLPAADPALVAALRQALDGGSALAPLPADPQAAEAALAMLRPDQPLEHTDTALIVATSGSTGTPKGVLLSADAIRAGVIATHQGLGGPGDWVLALPAHYVAGIMVIARTLVAGTELAYADPRLGDLPTPTRPTYLSLVPTQLHRALDSAELTETLRAYAAILLGGAAAPQPLLDRAAAAGVRVVTSYGMSETCGGCVYDGVPLPGLRVDLLGERQRIALSGPMLFSGYRLRPELTAETLQDGRLLTNDRGEWVPRRPSEGGNSSRHARCASHSMSVGESKRFLRVLGRLDDVIISGGVNVDLAAVERELHRHWPQAAAIGVPDETWGQLVVAAGTDLPDLATLRETLDTLAPEARPRGLLRLDVLPTTSSGKVDRQRLIARWPDHHDKELL</sequence>
<dbReference type="Gene3D" id="3.40.50.12780">
    <property type="entry name" value="N-terminal domain of ligase-like"/>
    <property type="match status" value="1"/>
</dbReference>
<evidence type="ECO:0000313" key="3">
    <source>
        <dbReference type="EMBL" id="OYO15943.1"/>
    </source>
</evidence>
<dbReference type="SUPFAM" id="SSF56801">
    <property type="entry name" value="Acetyl-CoA synthetase-like"/>
    <property type="match status" value="1"/>
</dbReference>
<evidence type="ECO:0000256" key="1">
    <source>
        <dbReference type="SAM" id="MobiDB-lite"/>
    </source>
</evidence>
<organism evidence="3 4">
    <name type="scientific">Enemella evansiae</name>
    <dbReference type="NCBI Taxonomy" id="2016499"/>
    <lineage>
        <taxon>Bacteria</taxon>
        <taxon>Bacillati</taxon>
        <taxon>Actinomycetota</taxon>
        <taxon>Actinomycetes</taxon>
        <taxon>Propionibacteriales</taxon>
        <taxon>Propionibacteriaceae</taxon>
        <taxon>Enemella</taxon>
    </lineage>
</organism>
<dbReference type="InterPro" id="IPR020845">
    <property type="entry name" value="AMP-binding_CS"/>
</dbReference>
<reference evidence="3 4" key="1">
    <citation type="submission" date="2017-07" db="EMBL/GenBank/DDBJ databases">
        <title>Draft whole genome sequences of clinical Proprionibacteriaceae strains.</title>
        <authorList>
            <person name="Bernier A.-M."/>
            <person name="Bernard K."/>
            <person name="Domingo M.-C."/>
        </authorList>
    </citation>
    <scope>NUCLEOTIDE SEQUENCE [LARGE SCALE GENOMIC DNA]</scope>
    <source>
        <strain evidence="3 4">NML 030167</strain>
    </source>
</reference>
<evidence type="ECO:0000259" key="2">
    <source>
        <dbReference type="Pfam" id="PF00501"/>
    </source>
</evidence>
<dbReference type="InterPro" id="IPR050237">
    <property type="entry name" value="ATP-dep_AMP-bd_enzyme"/>
</dbReference>
<dbReference type="Pfam" id="PF00501">
    <property type="entry name" value="AMP-binding"/>
    <property type="match status" value="1"/>
</dbReference>
<feature type="region of interest" description="Disordered" evidence="1">
    <location>
        <begin position="253"/>
        <end position="274"/>
    </location>
</feature>
<dbReference type="Proteomes" id="UP000215896">
    <property type="component" value="Unassembled WGS sequence"/>
</dbReference>
<comment type="caution">
    <text evidence="3">The sequence shown here is derived from an EMBL/GenBank/DDBJ whole genome shotgun (WGS) entry which is preliminary data.</text>
</comment>
<proteinExistence type="predicted"/>
<dbReference type="AlphaFoldDB" id="A0A255GNG6"/>
<dbReference type="GO" id="GO:0016878">
    <property type="term" value="F:acid-thiol ligase activity"/>
    <property type="evidence" value="ECO:0007669"/>
    <property type="project" value="UniProtKB-ARBA"/>
</dbReference>
<accession>A0A255GNG6</accession>
<dbReference type="Gene3D" id="3.30.300.30">
    <property type="match status" value="1"/>
</dbReference>
<keyword evidence="4" id="KW-1185">Reference proteome</keyword>
<protein>
    <submittedName>
        <fullName evidence="3">AMP-dependent synthetase</fullName>
    </submittedName>
</protein>
<dbReference type="RefSeq" id="WP_094405087.1">
    <property type="nucleotide sequence ID" value="NZ_NMVO01000007.1"/>
</dbReference>
<dbReference type="EMBL" id="NMVO01000007">
    <property type="protein sequence ID" value="OYO15943.1"/>
    <property type="molecule type" value="Genomic_DNA"/>
</dbReference>
<dbReference type="OrthoDB" id="9803968at2"/>
<feature type="domain" description="AMP-dependent synthetase/ligase" evidence="2">
    <location>
        <begin position="30"/>
        <end position="211"/>
    </location>
</feature>
<dbReference type="InterPro" id="IPR045851">
    <property type="entry name" value="AMP-bd_C_sf"/>
</dbReference>
<dbReference type="InterPro" id="IPR042099">
    <property type="entry name" value="ANL_N_sf"/>
</dbReference>
<dbReference type="InterPro" id="IPR000873">
    <property type="entry name" value="AMP-dep_synth/lig_dom"/>
</dbReference>
<name>A0A255GNG6_9ACTN</name>
<feature type="compositionally biased region" description="Basic and acidic residues" evidence="1">
    <location>
        <begin position="253"/>
        <end position="262"/>
    </location>
</feature>
<dbReference type="PROSITE" id="PS00455">
    <property type="entry name" value="AMP_BINDING"/>
    <property type="match status" value="1"/>
</dbReference>
<gene>
    <name evidence="3" type="ORF">CGZ94_05905</name>
</gene>